<dbReference type="AlphaFoldDB" id="A0A250X293"/>
<sequence>MSERMTRWVIIVSFHRPGVLSEAYVTNLSNGKFLEQKEKFWMDVVRKMHLTDEQIQDFKDVWKLHSGSLQSMTTEQNTLHQMLEISLIKSMIHGYKNMNSMDYMITYLISRFITPWQLCAAAVHAYPSYPVMKAILKAVVTLHAGWKALKESEAVALRQTYVVLENGLQLLLLRHGLKW</sequence>
<reference evidence="1 2" key="1">
    <citation type="submission" date="2017-08" db="EMBL/GenBank/DDBJ databases">
        <title>Acidophilic green algal genome provides insights into adaptation to an acidic environment.</title>
        <authorList>
            <person name="Hirooka S."/>
            <person name="Hirose Y."/>
            <person name="Kanesaki Y."/>
            <person name="Higuchi S."/>
            <person name="Fujiwara T."/>
            <person name="Onuma R."/>
            <person name="Era A."/>
            <person name="Ohbayashi R."/>
            <person name="Uzuka A."/>
            <person name="Nozaki H."/>
            <person name="Yoshikawa H."/>
            <person name="Miyagishima S.Y."/>
        </authorList>
    </citation>
    <scope>NUCLEOTIDE SEQUENCE [LARGE SCALE GENOMIC DNA]</scope>
    <source>
        <strain evidence="1 2">NIES-2499</strain>
    </source>
</reference>
<gene>
    <name evidence="1" type="ORF">CEUSTIGMA_g4643.t1</name>
</gene>
<accession>A0A250X293</accession>
<protein>
    <submittedName>
        <fullName evidence="1">Uncharacterized protein</fullName>
    </submittedName>
</protein>
<comment type="caution">
    <text evidence="1">The sequence shown here is derived from an EMBL/GenBank/DDBJ whole genome shotgun (WGS) entry which is preliminary data.</text>
</comment>
<proteinExistence type="predicted"/>
<evidence type="ECO:0000313" key="2">
    <source>
        <dbReference type="Proteomes" id="UP000232323"/>
    </source>
</evidence>
<keyword evidence="2" id="KW-1185">Reference proteome</keyword>
<dbReference type="Proteomes" id="UP000232323">
    <property type="component" value="Unassembled WGS sequence"/>
</dbReference>
<dbReference type="EMBL" id="BEGY01000023">
    <property type="protein sequence ID" value="GAX77197.1"/>
    <property type="molecule type" value="Genomic_DNA"/>
</dbReference>
<name>A0A250X293_9CHLO</name>
<organism evidence="1 2">
    <name type="scientific">Chlamydomonas eustigma</name>
    <dbReference type="NCBI Taxonomy" id="1157962"/>
    <lineage>
        <taxon>Eukaryota</taxon>
        <taxon>Viridiplantae</taxon>
        <taxon>Chlorophyta</taxon>
        <taxon>core chlorophytes</taxon>
        <taxon>Chlorophyceae</taxon>
        <taxon>CS clade</taxon>
        <taxon>Chlamydomonadales</taxon>
        <taxon>Chlamydomonadaceae</taxon>
        <taxon>Chlamydomonas</taxon>
    </lineage>
</organism>
<evidence type="ECO:0000313" key="1">
    <source>
        <dbReference type="EMBL" id="GAX77197.1"/>
    </source>
</evidence>